<evidence type="ECO:0000313" key="7">
    <source>
        <dbReference type="EMBL" id="BDG09826.1"/>
    </source>
</evidence>
<feature type="domain" description="Leucine-binding protein" evidence="6">
    <location>
        <begin position="24"/>
        <end position="367"/>
    </location>
</feature>
<dbReference type="Pfam" id="PF13458">
    <property type="entry name" value="Peripla_BP_6"/>
    <property type="match status" value="1"/>
</dbReference>
<organism evidence="7 8">
    <name type="scientific">Anaeromyxobacter paludicola</name>
    <dbReference type="NCBI Taxonomy" id="2918171"/>
    <lineage>
        <taxon>Bacteria</taxon>
        <taxon>Pseudomonadati</taxon>
        <taxon>Myxococcota</taxon>
        <taxon>Myxococcia</taxon>
        <taxon>Myxococcales</taxon>
        <taxon>Cystobacterineae</taxon>
        <taxon>Anaeromyxobacteraceae</taxon>
        <taxon>Anaeromyxobacter</taxon>
    </lineage>
</organism>
<protein>
    <submittedName>
        <fullName evidence="7">Branched chain amino acid ABC transporter substrate-binding protein</fullName>
    </submittedName>
</protein>
<dbReference type="Gene3D" id="3.40.50.2300">
    <property type="match status" value="2"/>
</dbReference>
<dbReference type="InterPro" id="IPR028082">
    <property type="entry name" value="Peripla_BP_I"/>
</dbReference>
<gene>
    <name evidence="7" type="ORF">AMPC_29390</name>
</gene>
<evidence type="ECO:0000256" key="1">
    <source>
        <dbReference type="ARBA" id="ARBA00010062"/>
    </source>
</evidence>
<evidence type="ECO:0000313" key="8">
    <source>
        <dbReference type="Proteomes" id="UP001162734"/>
    </source>
</evidence>
<evidence type="ECO:0000256" key="5">
    <source>
        <dbReference type="SAM" id="SignalP"/>
    </source>
</evidence>
<evidence type="ECO:0000256" key="4">
    <source>
        <dbReference type="ARBA" id="ARBA00022970"/>
    </source>
</evidence>
<proteinExistence type="inferred from homology"/>
<dbReference type="RefSeq" id="WP_248342228.1">
    <property type="nucleotide sequence ID" value="NZ_AP025592.1"/>
</dbReference>
<keyword evidence="3 5" id="KW-0732">Signal</keyword>
<evidence type="ECO:0000259" key="6">
    <source>
        <dbReference type="Pfam" id="PF13458"/>
    </source>
</evidence>
<dbReference type="InterPro" id="IPR000709">
    <property type="entry name" value="Leu_Ile_Val-bd"/>
</dbReference>
<dbReference type="CDD" id="cd06342">
    <property type="entry name" value="PBP1_ABC_LIVBP-like"/>
    <property type="match status" value="1"/>
</dbReference>
<comment type="similarity">
    <text evidence="1">Belongs to the leucine-binding protein family.</text>
</comment>
<dbReference type="SUPFAM" id="SSF53822">
    <property type="entry name" value="Periplasmic binding protein-like I"/>
    <property type="match status" value="1"/>
</dbReference>
<dbReference type="PRINTS" id="PR00337">
    <property type="entry name" value="LEUILEVALBP"/>
</dbReference>
<accession>A0ABM7XD67</accession>
<dbReference type="EMBL" id="AP025592">
    <property type="protein sequence ID" value="BDG09826.1"/>
    <property type="molecule type" value="Genomic_DNA"/>
</dbReference>
<name>A0ABM7XD67_9BACT</name>
<keyword evidence="8" id="KW-1185">Reference proteome</keyword>
<evidence type="ECO:0000256" key="2">
    <source>
        <dbReference type="ARBA" id="ARBA00022448"/>
    </source>
</evidence>
<feature type="signal peptide" evidence="5">
    <location>
        <begin position="1"/>
        <end position="21"/>
    </location>
</feature>
<dbReference type="PANTHER" id="PTHR47151:SF2">
    <property type="entry name" value="AMINO ACID BINDING PROTEIN"/>
    <property type="match status" value="1"/>
</dbReference>
<dbReference type="Proteomes" id="UP001162734">
    <property type="component" value="Chromosome"/>
</dbReference>
<keyword evidence="2" id="KW-0813">Transport</keyword>
<keyword evidence="4" id="KW-0029">Amino-acid transport</keyword>
<dbReference type="InterPro" id="IPR028081">
    <property type="entry name" value="Leu-bd"/>
</dbReference>
<evidence type="ECO:0000256" key="3">
    <source>
        <dbReference type="ARBA" id="ARBA00022729"/>
    </source>
</evidence>
<feature type="chain" id="PRO_5046574924" evidence="5">
    <location>
        <begin position="22"/>
        <end position="373"/>
    </location>
</feature>
<sequence length="373" mass="39832">MKKMMGLALALGLSATGTARAADTIKIGLMAPMTGSWASEGQEMKKNVELLAQEQNAKGGVNGKKIEVIVEDDGGDPRTASLAAQRLSTKGIAAVIGTYGSAVTEATQNIYNENEIVQVANGSTAVRLTEKGLKYFFRTCPRDDEQGKVGANTVAKIGAKRIALLHDSSAYSKGLADEINGILKAKHANVVFFDALTPKEQDYSAILTKLKAASPDVVFFTGYYPEAGLLLKQKKQMGWNVPFIGGDAINNPDLVKIAGKEAAAGFEFLSPPVPADLDTPEAKAYLAAYKKAYGGAPASIYGVLAGDGFRVVVKAIQETKSTKAADIRNYLVNNLKDFPGYTGKISFNQKGDRVGELYRVYKVDKAGNFVMQK</sequence>
<reference evidence="8" key="1">
    <citation type="journal article" date="2022" name="Int. J. Syst. Evol. Microbiol.">
        <title>Anaeromyxobacter oryzae sp. nov., Anaeromyxobacter diazotrophicus sp. nov. and Anaeromyxobacter paludicola sp. nov., isolated from paddy soils.</title>
        <authorList>
            <person name="Itoh H."/>
            <person name="Xu Z."/>
            <person name="Mise K."/>
            <person name="Masuda Y."/>
            <person name="Ushijima N."/>
            <person name="Hayakawa C."/>
            <person name="Shiratori Y."/>
            <person name="Senoo K."/>
        </authorList>
    </citation>
    <scope>NUCLEOTIDE SEQUENCE [LARGE SCALE GENOMIC DNA]</scope>
    <source>
        <strain evidence="8">Red630</strain>
    </source>
</reference>
<dbReference type="PANTHER" id="PTHR47151">
    <property type="entry name" value="LEU/ILE/VAL-BINDING ABC TRANSPORTER SUBUNIT"/>
    <property type="match status" value="1"/>
</dbReference>